<reference evidence="1 2" key="1">
    <citation type="submission" date="2023-12" db="EMBL/GenBank/DDBJ databases">
        <title>Phenotypic and Genomic Characterization of Methanothermobacter wolfeii Strain BSEL, a CO2-Capturing Archaeon with Minimal Nutrient Requirements.</title>
        <authorList>
            <person name="Ale Enriquez F."/>
            <person name="Ahring B.K."/>
        </authorList>
    </citation>
    <scope>NUCLEOTIDE SEQUENCE [LARGE SCALE GENOMIC DNA]</scope>
    <source>
        <strain evidence="1 2">BSEL-1</strain>
    </source>
</reference>
<protein>
    <submittedName>
        <fullName evidence="1">Uncharacterized protein</fullName>
    </submittedName>
</protein>
<dbReference type="EMBL" id="JAXUHJ010000010">
    <property type="protein sequence ID" value="MEJ8543081.1"/>
    <property type="molecule type" value="Genomic_DNA"/>
</dbReference>
<dbReference type="RefSeq" id="WP_340222486.1">
    <property type="nucleotide sequence ID" value="NZ_JAXUHJ010000010.1"/>
</dbReference>
<sequence length="92" mass="10200">MKIRVFKAAGLKPVGWCLMAFLLVVLLSANSSAASRGAAGTTLTANVTADANYVREYSWEIDKSVTPDTWNISRGGFSHLRVYNKRQQDRLH</sequence>
<evidence type="ECO:0000313" key="1">
    <source>
        <dbReference type="EMBL" id="MEJ8543081.1"/>
    </source>
</evidence>
<proteinExistence type="predicted"/>
<keyword evidence="2" id="KW-1185">Reference proteome</keyword>
<dbReference type="Proteomes" id="UP001369247">
    <property type="component" value="Unassembled WGS sequence"/>
</dbReference>
<comment type="caution">
    <text evidence="1">The sequence shown here is derived from an EMBL/GenBank/DDBJ whole genome shotgun (WGS) entry which is preliminary data.</text>
</comment>
<name>A0ABU8TVJ4_METWO</name>
<evidence type="ECO:0000313" key="2">
    <source>
        <dbReference type="Proteomes" id="UP001369247"/>
    </source>
</evidence>
<accession>A0ABU8TVJ4</accession>
<gene>
    <name evidence="1" type="ORF">U2150_06215</name>
</gene>
<organism evidence="1 2">
    <name type="scientific">Methanothermobacter wolfeii</name>
    <name type="common">Methanobacterium wolfei</name>
    <dbReference type="NCBI Taxonomy" id="145261"/>
    <lineage>
        <taxon>Archaea</taxon>
        <taxon>Methanobacteriati</taxon>
        <taxon>Methanobacteriota</taxon>
        <taxon>Methanomada group</taxon>
        <taxon>Methanobacteria</taxon>
        <taxon>Methanobacteriales</taxon>
        <taxon>Methanobacteriaceae</taxon>
        <taxon>Methanothermobacter</taxon>
    </lineage>
</organism>